<name>A0A2T1EP21_9CYAN</name>
<gene>
    <name evidence="1" type="ORF">C7B82_02785</name>
</gene>
<sequence length="240" mass="26511">MDKKMTIKSSPLHHPVAISIHGRVLIGYTIKGEPDTVLLDPVRQAQVEIIEPPESFKRKLDLKSLSHGQNWESLSPRPDRTHTAVDGSFYFIDLPPDNYTLKASLPQKLTRLQVAKEVVTVVKTDAKLNPLPRDLVLLTTGIVGQVISPPEQGTKPVAYAQVKLKGGNEQTRCDRDGKFQLLNLEAPESPSTRSVQFEISASGYDLYTTDPTAISRGTVHRIQNIQLSKKSSTKANGTRP</sequence>
<evidence type="ECO:0008006" key="3">
    <source>
        <dbReference type="Google" id="ProtNLM"/>
    </source>
</evidence>
<dbReference type="Proteomes" id="UP000239576">
    <property type="component" value="Unassembled WGS sequence"/>
</dbReference>
<dbReference type="AlphaFoldDB" id="A0A2T1EP21"/>
<dbReference type="SUPFAM" id="SSF49464">
    <property type="entry name" value="Carboxypeptidase regulatory domain-like"/>
    <property type="match status" value="2"/>
</dbReference>
<evidence type="ECO:0000313" key="2">
    <source>
        <dbReference type="Proteomes" id="UP000239576"/>
    </source>
</evidence>
<proteinExistence type="predicted"/>
<evidence type="ECO:0000313" key="1">
    <source>
        <dbReference type="EMBL" id="PSB34408.1"/>
    </source>
</evidence>
<dbReference type="InterPro" id="IPR008969">
    <property type="entry name" value="CarboxyPept-like_regulatory"/>
</dbReference>
<comment type="caution">
    <text evidence="1">The sequence shown here is derived from an EMBL/GenBank/DDBJ whole genome shotgun (WGS) entry which is preliminary data.</text>
</comment>
<reference evidence="2" key="1">
    <citation type="submission" date="2018-02" db="EMBL/GenBank/DDBJ databases">
        <authorList>
            <person name="Moore K."/>
            <person name="Momper L."/>
        </authorList>
    </citation>
    <scope>NUCLEOTIDE SEQUENCE [LARGE SCALE GENOMIC DNA]</scope>
    <source>
        <strain evidence="2">ULC18</strain>
    </source>
</reference>
<organism evidence="1 2">
    <name type="scientific">Stenomitos frigidus ULC18</name>
    <dbReference type="NCBI Taxonomy" id="2107698"/>
    <lineage>
        <taxon>Bacteria</taxon>
        <taxon>Bacillati</taxon>
        <taxon>Cyanobacteriota</taxon>
        <taxon>Cyanophyceae</taxon>
        <taxon>Leptolyngbyales</taxon>
        <taxon>Leptolyngbyaceae</taxon>
        <taxon>Stenomitos</taxon>
    </lineage>
</organism>
<keyword evidence="2" id="KW-1185">Reference proteome</keyword>
<dbReference type="Gene3D" id="2.60.40.1120">
    <property type="entry name" value="Carboxypeptidase-like, regulatory domain"/>
    <property type="match status" value="1"/>
</dbReference>
<accession>A0A2T1EP21</accession>
<protein>
    <recommendedName>
        <fullName evidence="3">Carboxypeptidase regulatory-like domain-containing protein</fullName>
    </recommendedName>
</protein>
<dbReference type="EMBL" id="PVWK01000014">
    <property type="protein sequence ID" value="PSB34408.1"/>
    <property type="molecule type" value="Genomic_DNA"/>
</dbReference>
<reference evidence="1 2" key="2">
    <citation type="submission" date="2018-03" db="EMBL/GenBank/DDBJ databases">
        <title>The ancient ancestry and fast evolution of plastids.</title>
        <authorList>
            <person name="Moore K.R."/>
            <person name="Magnabosco C."/>
            <person name="Momper L."/>
            <person name="Gold D.A."/>
            <person name="Bosak T."/>
            <person name="Fournier G.P."/>
        </authorList>
    </citation>
    <scope>NUCLEOTIDE SEQUENCE [LARGE SCALE GENOMIC DNA]</scope>
    <source>
        <strain evidence="1 2">ULC18</strain>
    </source>
</reference>